<evidence type="ECO:0000256" key="3">
    <source>
        <dbReference type="ARBA" id="ARBA00011870"/>
    </source>
</evidence>
<reference evidence="7 8" key="1">
    <citation type="submission" date="2020-07" db="EMBL/GenBank/DDBJ databases">
        <title>Diversity of carbapenemase encoding genes among Pseudomonas putida group clinical isolates in a tertiary Brazilian hospital.</title>
        <authorList>
            <person name="Alberto-Lei F."/>
            <person name="Nodari C.S."/>
            <person name="Streling A.P."/>
            <person name="Paulino J.T."/>
            <person name="Bessa-Neto F.O."/>
            <person name="Cayo R."/>
            <person name="Gales A.C."/>
        </authorList>
    </citation>
    <scope>NUCLEOTIDE SEQUENCE [LARGE SCALE GENOMIC DNA]</scope>
    <source>
        <strain evidence="7 8">12815</strain>
    </source>
</reference>
<dbReference type="RefSeq" id="WP_182388907.1">
    <property type="nucleotide sequence ID" value="NZ_JACGCX010000002.1"/>
</dbReference>
<evidence type="ECO:0000256" key="1">
    <source>
        <dbReference type="ARBA" id="ARBA00003819"/>
    </source>
</evidence>
<dbReference type="Pfam" id="PF00216">
    <property type="entry name" value="Bac_DNA_binding"/>
    <property type="match status" value="1"/>
</dbReference>
<dbReference type="Gene3D" id="4.10.520.10">
    <property type="entry name" value="IHF-like DNA-binding proteins"/>
    <property type="match status" value="1"/>
</dbReference>
<dbReference type="GO" id="GO:0030527">
    <property type="term" value="F:structural constituent of chromatin"/>
    <property type="evidence" value="ECO:0007669"/>
    <property type="project" value="InterPro"/>
</dbReference>
<dbReference type="EMBL" id="JACGCX010000002">
    <property type="protein sequence ID" value="MBA6096281.1"/>
    <property type="molecule type" value="Genomic_DNA"/>
</dbReference>
<proteinExistence type="inferred from homology"/>
<organism evidence="7 8">
    <name type="scientific">Pseudomonas juntendi</name>
    <dbReference type="NCBI Taxonomy" id="2666183"/>
    <lineage>
        <taxon>Bacteria</taxon>
        <taxon>Pseudomonadati</taxon>
        <taxon>Pseudomonadota</taxon>
        <taxon>Gammaproteobacteria</taxon>
        <taxon>Pseudomonadales</taxon>
        <taxon>Pseudomonadaceae</taxon>
        <taxon>Pseudomonas</taxon>
    </lineage>
</organism>
<comment type="function">
    <text evidence="1">Histone-like DNA-binding protein which is capable of wrapping DNA to stabilize it, and thus to prevent its denaturation under extreme environmental conditions.</text>
</comment>
<dbReference type="GO" id="GO:0030261">
    <property type="term" value="P:chromosome condensation"/>
    <property type="evidence" value="ECO:0007669"/>
    <property type="project" value="UniProtKB-KW"/>
</dbReference>
<comment type="subunit">
    <text evidence="3">Heterodimer of an alpha and a beta chain.</text>
</comment>
<evidence type="ECO:0000256" key="5">
    <source>
        <dbReference type="ARBA" id="ARBA00023125"/>
    </source>
</evidence>
<evidence type="ECO:0000256" key="6">
    <source>
        <dbReference type="RuleBase" id="RU003939"/>
    </source>
</evidence>
<evidence type="ECO:0000313" key="8">
    <source>
        <dbReference type="Proteomes" id="UP000545074"/>
    </source>
</evidence>
<name>A0A7W2Q7Q6_9PSED</name>
<dbReference type="PANTHER" id="PTHR33175:SF3">
    <property type="entry name" value="DNA-BINDING PROTEIN HU-BETA"/>
    <property type="match status" value="1"/>
</dbReference>
<comment type="caution">
    <text evidence="7">The sequence shown here is derived from an EMBL/GenBank/DDBJ whole genome shotgun (WGS) entry which is preliminary data.</text>
</comment>
<evidence type="ECO:0000256" key="4">
    <source>
        <dbReference type="ARBA" id="ARBA00023067"/>
    </source>
</evidence>
<dbReference type="PRINTS" id="PR01727">
    <property type="entry name" value="DNABINDINGHU"/>
</dbReference>
<keyword evidence="4" id="KW-0226">DNA condensation</keyword>
<dbReference type="CDD" id="cd13831">
    <property type="entry name" value="HU"/>
    <property type="match status" value="1"/>
</dbReference>
<keyword evidence="5 7" id="KW-0238">DNA-binding</keyword>
<dbReference type="SUPFAM" id="SSF47729">
    <property type="entry name" value="IHF-like DNA-binding proteins"/>
    <property type="match status" value="1"/>
</dbReference>
<comment type="similarity">
    <text evidence="2 6">Belongs to the bacterial histone-like protein family.</text>
</comment>
<dbReference type="PANTHER" id="PTHR33175">
    <property type="entry name" value="DNA-BINDING PROTEIN HU"/>
    <property type="match status" value="1"/>
</dbReference>
<dbReference type="SMART" id="SM00411">
    <property type="entry name" value="BHL"/>
    <property type="match status" value="1"/>
</dbReference>
<dbReference type="InterPro" id="IPR000119">
    <property type="entry name" value="Hist_DNA-bd"/>
</dbReference>
<sequence>MRASQIPRRRQLNKAQLIEQVAARAELSQAMAQKAVDAFIDGVKASLSTHTPVTLVGFGKFETVRRSARVGRDPRSGKPLNIPAAMTVKFRAGKDLKDAVRFRGGSEAKTKPRK</sequence>
<evidence type="ECO:0000313" key="7">
    <source>
        <dbReference type="EMBL" id="MBA6096281.1"/>
    </source>
</evidence>
<accession>A0A7W2Q7Q6</accession>
<dbReference type="GO" id="GO:0005829">
    <property type="term" value="C:cytosol"/>
    <property type="evidence" value="ECO:0007669"/>
    <property type="project" value="TreeGrafter"/>
</dbReference>
<dbReference type="GO" id="GO:0003677">
    <property type="term" value="F:DNA binding"/>
    <property type="evidence" value="ECO:0007669"/>
    <property type="project" value="UniProtKB-KW"/>
</dbReference>
<evidence type="ECO:0000256" key="2">
    <source>
        <dbReference type="ARBA" id="ARBA00010529"/>
    </source>
</evidence>
<gene>
    <name evidence="7" type="ORF">H4C80_03860</name>
</gene>
<dbReference type="InterPro" id="IPR010992">
    <property type="entry name" value="IHF-like_DNA-bd_dom_sf"/>
</dbReference>
<dbReference type="Proteomes" id="UP000545074">
    <property type="component" value="Unassembled WGS sequence"/>
</dbReference>
<protein>
    <submittedName>
        <fullName evidence="7">HU family DNA-binding protein</fullName>
    </submittedName>
</protein>
<dbReference type="AlphaFoldDB" id="A0A7W2Q7Q6"/>